<dbReference type="InterPro" id="IPR036291">
    <property type="entry name" value="NAD(P)-bd_dom_sf"/>
</dbReference>
<dbReference type="Pfam" id="PF00107">
    <property type="entry name" value="ADH_zinc_N"/>
    <property type="match status" value="1"/>
</dbReference>
<keyword evidence="11" id="KW-1185">Reference proteome</keyword>
<reference evidence="10" key="1">
    <citation type="submission" date="2020-11" db="EMBL/GenBank/DDBJ databases">
        <authorList>
            <person name="Tran Van P."/>
        </authorList>
    </citation>
    <scope>NUCLEOTIDE SEQUENCE</scope>
</reference>
<evidence type="ECO:0000256" key="4">
    <source>
        <dbReference type="ARBA" id="ARBA00022723"/>
    </source>
</evidence>
<dbReference type="Proteomes" id="UP000677054">
    <property type="component" value="Unassembled WGS sequence"/>
</dbReference>
<proteinExistence type="inferred from homology"/>
<dbReference type="PANTHER" id="PTHR42940:SF3">
    <property type="entry name" value="ALCOHOL DEHYDROGENASE 1-RELATED"/>
    <property type="match status" value="1"/>
</dbReference>
<evidence type="ECO:0000259" key="9">
    <source>
        <dbReference type="Pfam" id="PF08240"/>
    </source>
</evidence>
<organism evidence="10">
    <name type="scientific">Darwinula stevensoni</name>
    <dbReference type="NCBI Taxonomy" id="69355"/>
    <lineage>
        <taxon>Eukaryota</taxon>
        <taxon>Metazoa</taxon>
        <taxon>Ecdysozoa</taxon>
        <taxon>Arthropoda</taxon>
        <taxon>Crustacea</taxon>
        <taxon>Oligostraca</taxon>
        <taxon>Ostracoda</taxon>
        <taxon>Podocopa</taxon>
        <taxon>Podocopida</taxon>
        <taxon>Darwinulocopina</taxon>
        <taxon>Darwinuloidea</taxon>
        <taxon>Darwinulidae</taxon>
        <taxon>Darwinula</taxon>
    </lineage>
</organism>
<evidence type="ECO:0000313" key="11">
    <source>
        <dbReference type="Proteomes" id="UP000677054"/>
    </source>
</evidence>
<dbReference type="EMBL" id="LR900837">
    <property type="protein sequence ID" value="CAD7247055.1"/>
    <property type="molecule type" value="Genomic_DNA"/>
</dbReference>
<dbReference type="EC" id="1.1.1.1" evidence="3"/>
<dbReference type="SUPFAM" id="SSF51735">
    <property type="entry name" value="NAD(P)-binding Rossmann-fold domains"/>
    <property type="match status" value="1"/>
</dbReference>
<dbReference type="OrthoDB" id="3941538at2759"/>
<protein>
    <recommendedName>
        <fullName evidence="3">alcohol dehydrogenase</fullName>
        <ecNumber evidence="3">1.1.1.1</ecNumber>
    </recommendedName>
</protein>
<keyword evidence="5" id="KW-0862">Zinc</keyword>
<dbReference type="Gene3D" id="3.90.180.10">
    <property type="entry name" value="Medium-chain alcohol dehydrogenases, catalytic domain"/>
    <property type="match status" value="1"/>
</dbReference>
<keyword evidence="4" id="KW-0479">Metal-binding</keyword>
<dbReference type="PANTHER" id="PTHR42940">
    <property type="entry name" value="ALCOHOL DEHYDROGENASE 1-RELATED"/>
    <property type="match status" value="1"/>
</dbReference>
<dbReference type="GO" id="GO:0005737">
    <property type="term" value="C:cytoplasm"/>
    <property type="evidence" value="ECO:0007669"/>
    <property type="project" value="TreeGrafter"/>
</dbReference>
<evidence type="ECO:0000256" key="2">
    <source>
        <dbReference type="ARBA" id="ARBA00008072"/>
    </source>
</evidence>
<keyword evidence="7" id="KW-0520">NAD</keyword>
<dbReference type="AlphaFoldDB" id="A0A7R9A482"/>
<feature type="domain" description="Alcohol dehydrogenase-like N-terminal" evidence="9">
    <location>
        <begin position="42"/>
        <end position="156"/>
    </location>
</feature>
<dbReference type="InterPro" id="IPR013149">
    <property type="entry name" value="ADH-like_C"/>
</dbReference>
<evidence type="ECO:0000256" key="3">
    <source>
        <dbReference type="ARBA" id="ARBA00013190"/>
    </source>
</evidence>
<dbReference type="InterPro" id="IPR013154">
    <property type="entry name" value="ADH-like_N"/>
</dbReference>
<evidence type="ECO:0000313" key="10">
    <source>
        <dbReference type="EMBL" id="CAD7247055.1"/>
    </source>
</evidence>
<comment type="cofactor">
    <cofactor evidence="1">
        <name>Zn(2+)</name>
        <dbReference type="ChEBI" id="CHEBI:29105"/>
    </cofactor>
</comment>
<evidence type="ECO:0000256" key="7">
    <source>
        <dbReference type="ARBA" id="ARBA00023027"/>
    </source>
</evidence>
<evidence type="ECO:0000256" key="1">
    <source>
        <dbReference type="ARBA" id="ARBA00001947"/>
    </source>
</evidence>
<dbReference type="GO" id="GO:0004022">
    <property type="term" value="F:alcohol dehydrogenase (NAD+) activity"/>
    <property type="evidence" value="ECO:0007669"/>
    <property type="project" value="UniProtKB-EC"/>
</dbReference>
<dbReference type="Gene3D" id="3.40.50.720">
    <property type="entry name" value="NAD(P)-binding Rossmann-like Domain"/>
    <property type="match status" value="1"/>
</dbReference>
<dbReference type="InterPro" id="IPR011032">
    <property type="entry name" value="GroES-like_sf"/>
</dbReference>
<dbReference type="Pfam" id="PF08240">
    <property type="entry name" value="ADH_N"/>
    <property type="match status" value="1"/>
</dbReference>
<evidence type="ECO:0000259" key="8">
    <source>
        <dbReference type="Pfam" id="PF00107"/>
    </source>
</evidence>
<sequence>MTASSGSEAGTRCSFLVFLGKDRHPSLIHETAPLPSRRDLEDGELLLKMETATICGSDLRTLTGQRTQPTPSILGHEGVGRVLSSKREGVDPGTRVTFSTIDACFECHACLAGLPQKCPHLLKYGERKIQENGGLSGCFSTHVLVRKRTRIVAVPDLIPDPAAATLNCGMATAVGCLRKAIATFLPRLNSARACVQGLGLVGVYSCMYLREAGFSEVLACDKNDARLQMASHFGATRLFRQDWRKEEEEDDEGVDLVVETSGDPRAVEEGLAMLKPGGVYLLIGTGHSDALFSLSGEDILSKCLTITGMQNCRPEDLDEAVRFLEKTIGTYPYEKLFSPPFPLHQFQALWRGLEQTSMTVMLPYRRPCRRLLRPGCNASEFIICWAVTVHKAICISIFTEIPLSQYPKERSLHYQNFCWMIMG</sequence>
<keyword evidence="6" id="KW-0560">Oxidoreductase</keyword>
<dbReference type="EMBL" id="CAJPEV010001320">
    <property type="protein sequence ID" value="CAG0892034.1"/>
    <property type="molecule type" value="Genomic_DNA"/>
</dbReference>
<evidence type="ECO:0000256" key="6">
    <source>
        <dbReference type="ARBA" id="ARBA00023002"/>
    </source>
</evidence>
<accession>A0A7R9A482</accession>
<feature type="domain" description="Alcohol dehydrogenase-like C-terminal" evidence="8">
    <location>
        <begin position="201"/>
        <end position="325"/>
    </location>
</feature>
<dbReference type="GO" id="GO:0046872">
    <property type="term" value="F:metal ion binding"/>
    <property type="evidence" value="ECO:0007669"/>
    <property type="project" value="UniProtKB-KW"/>
</dbReference>
<name>A0A7R9A482_9CRUS</name>
<evidence type="ECO:0000256" key="5">
    <source>
        <dbReference type="ARBA" id="ARBA00022833"/>
    </source>
</evidence>
<dbReference type="SUPFAM" id="SSF50129">
    <property type="entry name" value="GroES-like"/>
    <property type="match status" value="1"/>
</dbReference>
<gene>
    <name evidence="10" type="ORF">DSTB1V02_LOCUS6894</name>
</gene>
<comment type="similarity">
    <text evidence="2">Belongs to the zinc-containing alcohol dehydrogenase family.</text>
</comment>